<protein>
    <submittedName>
        <fullName evidence="3">Uncharacterized protein</fullName>
    </submittedName>
</protein>
<feature type="region of interest" description="Disordered" evidence="1">
    <location>
        <begin position="290"/>
        <end position="314"/>
    </location>
</feature>
<feature type="transmembrane region" description="Helical" evidence="2">
    <location>
        <begin position="62"/>
        <end position="80"/>
    </location>
</feature>
<accession>A0A371DX82</accession>
<dbReference type="Proteomes" id="UP000256964">
    <property type="component" value="Unassembled WGS sequence"/>
</dbReference>
<keyword evidence="4" id="KW-1185">Reference proteome</keyword>
<dbReference type="STRING" id="139420.A0A371DX82"/>
<feature type="compositionally biased region" description="Polar residues" evidence="1">
    <location>
        <begin position="290"/>
        <end position="300"/>
    </location>
</feature>
<organism evidence="3 4">
    <name type="scientific">Lentinus brumalis</name>
    <dbReference type="NCBI Taxonomy" id="2498619"/>
    <lineage>
        <taxon>Eukaryota</taxon>
        <taxon>Fungi</taxon>
        <taxon>Dikarya</taxon>
        <taxon>Basidiomycota</taxon>
        <taxon>Agaricomycotina</taxon>
        <taxon>Agaricomycetes</taxon>
        <taxon>Polyporales</taxon>
        <taxon>Polyporaceae</taxon>
        <taxon>Lentinus</taxon>
    </lineage>
</organism>
<feature type="transmembrane region" description="Helical" evidence="2">
    <location>
        <begin position="262"/>
        <end position="280"/>
    </location>
</feature>
<keyword evidence="2" id="KW-0812">Transmembrane</keyword>
<feature type="transmembrane region" description="Helical" evidence="2">
    <location>
        <begin position="144"/>
        <end position="165"/>
    </location>
</feature>
<dbReference type="OrthoDB" id="2796825at2759"/>
<evidence type="ECO:0000313" key="4">
    <source>
        <dbReference type="Proteomes" id="UP000256964"/>
    </source>
</evidence>
<feature type="transmembrane region" description="Helical" evidence="2">
    <location>
        <begin position="185"/>
        <end position="207"/>
    </location>
</feature>
<feature type="transmembrane region" description="Helical" evidence="2">
    <location>
        <begin position="25"/>
        <end position="50"/>
    </location>
</feature>
<dbReference type="EMBL" id="KZ857379">
    <property type="protein sequence ID" value="RDX57160.1"/>
    <property type="molecule type" value="Genomic_DNA"/>
</dbReference>
<proteinExistence type="predicted"/>
<dbReference type="AlphaFoldDB" id="A0A371DX82"/>
<feature type="transmembrane region" description="Helical" evidence="2">
    <location>
        <begin position="227"/>
        <end position="250"/>
    </location>
</feature>
<keyword evidence="2" id="KW-1133">Transmembrane helix</keyword>
<reference evidence="3 4" key="1">
    <citation type="journal article" date="2018" name="Biotechnol. Biofuels">
        <title>Integrative visual omics of the white-rot fungus Polyporus brumalis exposes the biotechnological potential of its oxidative enzymes for delignifying raw plant biomass.</title>
        <authorList>
            <person name="Miyauchi S."/>
            <person name="Rancon A."/>
            <person name="Drula E."/>
            <person name="Hage H."/>
            <person name="Chaduli D."/>
            <person name="Favel A."/>
            <person name="Grisel S."/>
            <person name="Henrissat B."/>
            <person name="Herpoel-Gimbert I."/>
            <person name="Ruiz-Duenas F.J."/>
            <person name="Chevret D."/>
            <person name="Hainaut M."/>
            <person name="Lin J."/>
            <person name="Wang M."/>
            <person name="Pangilinan J."/>
            <person name="Lipzen A."/>
            <person name="Lesage-Meessen L."/>
            <person name="Navarro D."/>
            <person name="Riley R."/>
            <person name="Grigoriev I.V."/>
            <person name="Zhou S."/>
            <person name="Raouche S."/>
            <person name="Rosso M.N."/>
        </authorList>
    </citation>
    <scope>NUCLEOTIDE SEQUENCE [LARGE SCALE GENOMIC DNA]</scope>
    <source>
        <strain evidence="3 4">BRFM 1820</strain>
    </source>
</reference>
<sequence>MSDTQTSFPPPGETSADLWLESSNLVGAVLGGVAYGIHVAVVAECLWHIFPRSFKRGSKNNWFLVAFVLVMFVTGTVNFACNTRMTQLMFVNNRAFPEGGPMGWFIANYAIDTNTAGNAGYIVANFFADALLLWRTYVVWNTYLIIIFPGLVFLGSTAMSILTLYQASRPTASLWTHTTVQFSLPYFSISIALNILLTLLLVGRLFYMSERAKRAIGREHAATYSSIASMLIESAVPYAVTGLIFIITYARNSNVQNLVLPVLSQIMCISPEVIILRVAMGRAVTAKTYQNASGPRSGTEMSMKFRSRPTPQDTFQLSTTHGTDGTLNGSMQFASKYDLAHEEV</sequence>
<keyword evidence="2" id="KW-0472">Membrane</keyword>
<evidence type="ECO:0000256" key="2">
    <source>
        <dbReference type="SAM" id="Phobius"/>
    </source>
</evidence>
<evidence type="ECO:0000313" key="3">
    <source>
        <dbReference type="EMBL" id="RDX57160.1"/>
    </source>
</evidence>
<name>A0A371DX82_9APHY</name>
<gene>
    <name evidence="3" type="ORF">OH76DRAFT_19488</name>
</gene>
<evidence type="ECO:0000256" key="1">
    <source>
        <dbReference type="SAM" id="MobiDB-lite"/>
    </source>
</evidence>